<comment type="caution">
    <text evidence="6">The sequence shown here is derived from an EMBL/GenBank/DDBJ whole genome shotgun (WGS) entry which is preliminary data.</text>
</comment>
<dbReference type="PANTHER" id="PTHR11260:SF784">
    <property type="entry name" value="GLUTATHIONE S-TRANSFERASE"/>
    <property type="match status" value="1"/>
</dbReference>
<sequence length="234" mass="26680">MTGKDSVILHGMWASPYSTRVELALKVKGISYEYVEEDFKNKTPELLKYNPVHKKIPVLVHNGKPVAESVVILEYIEEVWKDGPQLLPHDPHEKAQVRFWVHFINTKYTEIMTTVIITEGEVQEKALSQVYELMKLLDEGIKTFFPDGNPTFEARNLGLLDIVGSSVFCAFSAVEELIVVKIIDPEKTPVLFSWITALREQPIVMETIAPPEKLVSLILRPWRQGFINPHLSQS</sequence>
<dbReference type="EMBL" id="PDCK01000045">
    <property type="protein sequence ID" value="PRQ16166.1"/>
    <property type="molecule type" value="Genomic_DNA"/>
</dbReference>
<dbReference type="AlphaFoldDB" id="A0A2P6P2K2"/>
<dbReference type="GO" id="GO:0004364">
    <property type="term" value="F:glutathione transferase activity"/>
    <property type="evidence" value="ECO:0007669"/>
    <property type="project" value="UniProtKB-UniRule"/>
</dbReference>
<dbReference type="InterPro" id="IPR045074">
    <property type="entry name" value="GST_C_Tau"/>
</dbReference>
<dbReference type="Gene3D" id="1.20.1050.10">
    <property type="match status" value="1"/>
</dbReference>
<name>A0A2P6P2K2_ROSCH</name>
<protein>
    <recommendedName>
        <fullName evidence="3">Glutathione S-transferase</fullName>
        <ecNumber evidence="3">2.5.1.18</ecNumber>
    </recommendedName>
</protein>
<dbReference type="SUPFAM" id="SSF52833">
    <property type="entry name" value="Thioredoxin-like"/>
    <property type="match status" value="1"/>
</dbReference>
<dbReference type="SFLD" id="SFLDG00358">
    <property type="entry name" value="Main_(cytGST)"/>
    <property type="match status" value="1"/>
</dbReference>
<dbReference type="SFLD" id="SFLDS00019">
    <property type="entry name" value="Glutathione_Transferase_(cytos"/>
    <property type="match status" value="1"/>
</dbReference>
<dbReference type="PROSITE" id="PS50405">
    <property type="entry name" value="GST_CTER"/>
    <property type="match status" value="1"/>
</dbReference>
<comment type="similarity">
    <text evidence="3">Belongs to the GST superfamily.</text>
</comment>
<dbReference type="InterPro" id="IPR045073">
    <property type="entry name" value="Omega/Tau-like"/>
</dbReference>
<dbReference type="Proteomes" id="UP000238479">
    <property type="component" value="Chromosome 7"/>
</dbReference>
<dbReference type="OMA" id="GMWISTY"/>
<dbReference type="GO" id="GO:0005829">
    <property type="term" value="C:cytosol"/>
    <property type="evidence" value="ECO:0007669"/>
    <property type="project" value="UniProtKB-SubCell"/>
</dbReference>
<dbReference type="CDD" id="cd03185">
    <property type="entry name" value="GST_C_Tau"/>
    <property type="match status" value="1"/>
</dbReference>
<comment type="function">
    <text evidence="3">Is involved in the conjugation of reduced glutathione to a wide number of exogenous and endogenous hydrophobic electrophiles.</text>
</comment>
<dbReference type="InterPro" id="IPR004045">
    <property type="entry name" value="Glutathione_S-Trfase_N"/>
</dbReference>
<dbReference type="Gramene" id="PRQ16166">
    <property type="protein sequence ID" value="PRQ16166"/>
    <property type="gene ID" value="RchiOBHm_Chr7g0181261"/>
</dbReference>
<comment type="subcellular location">
    <subcellularLocation>
        <location evidence="3">Cytoplasm</location>
        <location evidence="3">Cytosol</location>
    </subcellularLocation>
</comment>
<evidence type="ECO:0000313" key="6">
    <source>
        <dbReference type="EMBL" id="PRQ16166.1"/>
    </source>
</evidence>
<dbReference type="STRING" id="74649.A0A2P6P2K2"/>
<dbReference type="SFLD" id="SFLDG01152">
    <property type="entry name" value="Main.3:_Omega-_and_Tau-like"/>
    <property type="match status" value="1"/>
</dbReference>
<dbReference type="OrthoDB" id="4951845at2759"/>
<organism evidence="6 7">
    <name type="scientific">Rosa chinensis</name>
    <name type="common">China rose</name>
    <dbReference type="NCBI Taxonomy" id="74649"/>
    <lineage>
        <taxon>Eukaryota</taxon>
        <taxon>Viridiplantae</taxon>
        <taxon>Streptophyta</taxon>
        <taxon>Embryophyta</taxon>
        <taxon>Tracheophyta</taxon>
        <taxon>Spermatophyta</taxon>
        <taxon>Magnoliopsida</taxon>
        <taxon>eudicotyledons</taxon>
        <taxon>Gunneridae</taxon>
        <taxon>Pentapetalae</taxon>
        <taxon>rosids</taxon>
        <taxon>fabids</taxon>
        <taxon>Rosales</taxon>
        <taxon>Rosaceae</taxon>
        <taxon>Rosoideae</taxon>
        <taxon>Rosoideae incertae sedis</taxon>
        <taxon>Rosa</taxon>
    </lineage>
</organism>
<keyword evidence="1 3" id="KW-0808">Transferase</keyword>
<dbReference type="GO" id="GO:0006749">
    <property type="term" value="P:glutathione metabolic process"/>
    <property type="evidence" value="ECO:0007669"/>
    <property type="project" value="InterPro"/>
</dbReference>
<evidence type="ECO:0000256" key="1">
    <source>
        <dbReference type="ARBA" id="ARBA00022679"/>
    </source>
</evidence>
<dbReference type="InterPro" id="IPR036249">
    <property type="entry name" value="Thioredoxin-like_sf"/>
</dbReference>
<dbReference type="Gene3D" id="3.40.30.10">
    <property type="entry name" value="Glutaredoxin"/>
    <property type="match status" value="1"/>
</dbReference>
<proteinExistence type="inferred from homology"/>
<evidence type="ECO:0000256" key="3">
    <source>
        <dbReference type="RuleBase" id="RU369102"/>
    </source>
</evidence>
<accession>A0A2P6P2K2</accession>
<dbReference type="InterPro" id="IPR010987">
    <property type="entry name" value="Glutathione-S-Trfase_C-like"/>
</dbReference>
<dbReference type="PANTHER" id="PTHR11260">
    <property type="entry name" value="GLUTATHIONE S-TRANSFERASE, GST, SUPERFAMILY, GST DOMAIN CONTAINING"/>
    <property type="match status" value="1"/>
</dbReference>
<evidence type="ECO:0000259" key="5">
    <source>
        <dbReference type="PROSITE" id="PS50405"/>
    </source>
</evidence>
<dbReference type="InterPro" id="IPR040079">
    <property type="entry name" value="Glutathione_S-Trfase"/>
</dbReference>
<evidence type="ECO:0000313" key="7">
    <source>
        <dbReference type="Proteomes" id="UP000238479"/>
    </source>
</evidence>
<gene>
    <name evidence="6" type="ORF">RchiOBHm_Chr7g0181261</name>
</gene>
<dbReference type="EC" id="2.5.1.18" evidence="3"/>
<dbReference type="PROSITE" id="PS50404">
    <property type="entry name" value="GST_NTER"/>
    <property type="match status" value="1"/>
</dbReference>
<dbReference type="CDD" id="cd03058">
    <property type="entry name" value="GST_N_Tau"/>
    <property type="match status" value="1"/>
</dbReference>
<keyword evidence="7" id="KW-1185">Reference proteome</keyword>
<comment type="catalytic activity">
    <reaction evidence="2 3">
        <text>RX + glutathione = an S-substituted glutathione + a halide anion + H(+)</text>
        <dbReference type="Rhea" id="RHEA:16437"/>
        <dbReference type="ChEBI" id="CHEBI:15378"/>
        <dbReference type="ChEBI" id="CHEBI:16042"/>
        <dbReference type="ChEBI" id="CHEBI:17792"/>
        <dbReference type="ChEBI" id="CHEBI:57925"/>
        <dbReference type="ChEBI" id="CHEBI:90779"/>
        <dbReference type="EC" id="2.5.1.18"/>
    </reaction>
</comment>
<dbReference type="InterPro" id="IPR036282">
    <property type="entry name" value="Glutathione-S-Trfase_C_sf"/>
</dbReference>
<feature type="domain" description="GST N-terminal" evidence="4">
    <location>
        <begin position="5"/>
        <end position="84"/>
    </location>
</feature>
<dbReference type="SUPFAM" id="SSF47616">
    <property type="entry name" value="GST C-terminal domain-like"/>
    <property type="match status" value="1"/>
</dbReference>
<keyword evidence="3" id="KW-0963">Cytoplasm</keyword>
<reference evidence="6 7" key="1">
    <citation type="journal article" date="2018" name="Nat. Genet.">
        <title>The Rosa genome provides new insights in the design of modern roses.</title>
        <authorList>
            <person name="Bendahmane M."/>
        </authorList>
    </citation>
    <scope>NUCLEOTIDE SEQUENCE [LARGE SCALE GENOMIC DNA]</scope>
    <source>
        <strain evidence="7">cv. Old Blush</strain>
    </source>
</reference>
<evidence type="ECO:0000256" key="2">
    <source>
        <dbReference type="ARBA" id="ARBA00047960"/>
    </source>
</evidence>
<dbReference type="FunFam" id="3.40.30.10:FF:000197">
    <property type="entry name" value="Glutathione S-transferase U10"/>
    <property type="match status" value="1"/>
</dbReference>
<feature type="domain" description="GST C-terminal" evidence="5">
    <location>
        <begin position="90"/>
        <end position="222"/>
    </location>
</feature>
<dbReference type="Pfam" id="PF02798">
    <property type="entry name" value="GST_N"/>
    <property type="match status" value="1"/>
</dbReference>
<evidence type="ECO:0000259" key="4">
    <source>
        <dbReference type="PROSITE" id="PS50404"/>
    </source>
</evidence>